<proteinExistence type="predicted"/>
<comment type="caution">
    <text evidence="1">The sequence shown here is derived from an EMBL/GenBank/DDBJ whole genome shotgun (WGS) entry which is preliminary data.</text>
</comment>
<organism evidence="1 2">
    <name type="scientific">Punica granatum</name>
    <name type="common">Pomegranate</name>
    <dbReference type="NCBI Taxonomy" id="22663"/>
    <lineage>
        <taxon>Eukaryota</taxon>
        <taxon>Viridiplantae</taxon>
        <taxon>Streptophyta</taxon>
        <taxon>Embryophyta</taxon>
        <taxon>Tracheophyta</taxon>
        <taxon>Spermatophyta</taxon>
        <taxon>Magnoliopsida</taxon>
        <taxon>eudicotyledons</taxon>
        <taxon>Gunneridae</taxon>
        <taxon>Pentapetalae</taxon>
        <taxon>rosids</taxon>
        <taxon>malvids</taxon>
        <taxon>Myrtales</taxon>
        <taxon>Lythraceae</taxon>
        <taxon>Punica</taxon>
    </lineage>
</organism>
<reference evidence="2" key="1">
    <citation type="journal article" date="2017" name="Plant J.">
        <title>The pomegranate (Punica granatum L.) genome and the genomics of punicalagin biosynthesis.</title>
        <authorList>
            <person name="Qin G."/>
            <person name="Xu C."/>
            <person name="Ming R."/>
            <person name="Tang H."/>
            <person name="Guyot R."/>
            <person name="Kramer E.M."/>
            <person name="Hu Y."/>
            <person name="Yi X."/>
            <person name="Qi Y."/>
            <person name="Xu X."/>
            <person name="Gao Z."/>
            <person name="Pan H."/>
            <person name="Jian J."/>
            <person name="Tian Y."/>
            <person name="Yue Z."/>
            <person name="Xu Y."/>
        </authorList>
    </citation>
    <scope>NUCLEOTIDE SEQUENCE [LARGE SCALE GENOMIC DNA]</scope>
    <source>
        <strain evidence="2">cv. Dabenzi</strain>
    </source>
</reference>
<name>A0A218XLU5_PUNGR</name>
<dbReference type="EMBL" id="MTKT01001132">
    <property type="protein sequence ID" value="OWM85760.1"/>
    <property type="molecule type" value="Genomic_DNA"/>
</dbReference>
<dbReference type="AlphaFoldDB" id="A0A218XLU5"/>
<evidence type="ECO:0000313" key="1">
    <source>
        <dbReference type="EMBL" id="OWM85760.1"/>
    </source>
</evidence>
<gene>
    <name evidence="1" type="ORF">CDL15_Pgr023693</name>
</gene>
<dbReference type="Proteomes" id="UP000197138">
    <property type="component" value="Unassembled WGS sequence"/>
</dbReference>
<accession>A0A218XLU5</accession>
<evidence type="ECO:0000313" key="2">
    <source>
        <dbReference type="Proteomes" id="UP000197138"/>
    </source>
</evidence>
<protein>
    <submittedName>
        <fullName evidence="1">Uncharacterized protein</fullName>
    </submittedName>
</protein>
<sequence>MRSPSSGTLGAVNRTTKGRLRLGVVDRTVEGRLRRLGAVVRDFERTVEVVFNSGGGRAGRIQEIRSIFDFD</sequence>